<reference evidence="6 7" key="2">
    <citation type="journal article" date="2013" name="PLoS ONE">
        <title>INDIGO - INtegrated Data Warehouse of MIcrobial GenOmes with Examples from the Red Sea Extremophiles.</title>
        <authorList>
            <person name="Alam I."/>
            <person name="Antunes A."/>
            <person name="Kamau A.A."/>
            <person name="Ba Alawi W."/>
            <person name="Kalkatawi M."/>
            <person name="Stingl U."/>
            <person name="Bajic V.B."/>
        </authorList>
    </citation>
    <scope>NUCLEOTIDE SEQUENCE [LARGE SCALE GENOMIC DNA]</scope>
    <source>
        <strain evidence="6 7">SARL4B</strain>
    </source>
</reference>
<dbReference type="InterPro" id="IPR050811">
    <property type="entry name" value="Phosphate_ABC_transporter"/>
</dbReference>
<dbReference type="PANTHER" id="PTHR30570:SF1">
    <property type="entry name" value="PHOSPHATE-BINDING PROTEIN PSTS"/>
    <property type="match status" value="1"/>
</dbReference>
<feature type="domain" description="PBP" evidence="4">
    <location>
        <begin position="378"/>
        <end position="631"/>
    </location>
</feature>
<keyword evidence="1" id="KW-0813">Transport</keyword>
<feature type="compositionally biased region" description="Gly residues" evidence="3">
    <location>
        <begin position="43"/>
        <end position="55"/>
    </location>
</feature>
<dbReference type="InterPro" id="IPR011862">
    <property type="entry name" value="Phos-bd"/>
</dbReference>
<keyword evidence="8" id="KW-1185">Reference proteome</keyword>
<dbReference type="RefSeq" id="WP_008525854.1">
    <property type="nucleotide sequence ID" value="NC_021921.1"/>
</dbReference>
<keyword evidence="2" id="KW-0732">Signal</keyword>
<accession>F7PJC6</accession>
<dbReference type="eggNOG" id="arCOG00213">
    <property type="taxonomic scope" value="Archaea"/>
</dbReference>
<dbReference type="PATRIC" id="fig|1033806.12.peg.1442"/>
<evidence type="ECO:0000259" key="4">
    <source>
        <dbReference type="Pfam" id="PF12849"/>
    </source>
</evidence>
<dbReference type="AlphaFoldDB" id="F7PJC6"/>
<evidence type="ECO:0000256" key="1">
    <source>
        <dbReference type="ARBA" id="ARBA00022448"/>
    </source>
</evidence>
<dbReference type="EMBL" id="HF571520">
    <property type="protein sequence ID" value="CCQ33582.1"/>
    <property type="molecule type" value="Genomic_DNA"/>
</dbReference>
<dbReference type="CDD" id="cd13654">
    <property type="entry name" value="PBP2_phosphate_like_2"/>
    <property type="match status" value="2"/>
</dbReference>
<dbReference type="GeneID" id="60596860"/>
<evidence type="ECO:0000313" key="7">
    <source>
        <dbReference type="Proteomes" id="UP000003861"/>
    </source>
</evidence>
<dbReference type="Pfam" id="PF12849">
    <property type="entry name" value="PBP_like_2"/>
    <property type="match status" value="2"/>
</dbReference>
<name>F7PJC6_9EURY</name>
<dbReference type="Gene3D" id="3.40.190.10">
    <property type="entry name" value="Periplasmic binding protein-like II"/>
    <property type="match status" value="4"/>
</dbReference>
<dbReference type="PANTHER" id="PTHR30570">
    <property type="entry name" value="PERIPLASMIC PHOSPHATE BINDING COMPONENT OF PHOSPHATE ABC TRANSPORTER"/>
    <property type="match status" value="1"/>
</dbReference>
<dbReference type="OrthoDB" id="53390at2157"/>
<dbReference type="Proteomes" id="UP000003861">
    <property type="component" value="Unassembled WGS sequence"/>
</dbReference>
<dbReference type="KEGG" id="hti:HTIA_1455"/>
<evidence type="ECO:0000313" key="6">
    <source>
        <dbReference type="EMBL" id="ERJ05468.1"/>
    </source>
</evidence>
<feature type="domain" description="PBP" evidence="4">
    <location>
        <begin position="67"/>
        <end position="322"/>
    </location>
</feature>
<dbReference type="NCBIfam" id="TIGR02136">
    <property type="entry name" value="ptsS_2"/>
    <property type="match status" value="2"/>
</dbReference>
<dbReference type="InterPro" id="IPR024370">
    <property type="entry name" value="PBP_domain"/>
</dbReference>
<sequence>MTRDSTRPGKASRRKFILSAGALGATALAGCSGESDTTEDGNNSGGNGDENGGQNGTENGETADRESLSGDIRISGSSTVYPVAQEVSRLWNEEYGDGVGFNITPDGSGGGFNNVFIPGDSDINNASRPIKDEELQRSRDNGIEPVEFYVAQDALTVVVNNDADFIDEISLEDLGEIWSPDTAPELWSDVNSDWPDEPFDLYGPASTSGTYDYFTEAVIGETEADQPIRSDFEGTEEDNLIAQGVAGNEYALGYLPFAYYTNNPDSVKALSLSEGGSDPVEPSLEGAQSGNYPLARPLFFYANMNKLQEKTYLQEFIRFYINEADEDYIAEDIGYVPSSQEMVEDNLANLEAGIAGDYEYGNDNSDDSGTDVDRESLSGDIRISGSSTVYPVAQETSRLWNEQYGDGVGFNITPDGSGGGFNNVFIPGDSDINNASRPIKDEELQRSRDNGIEPVEFYIAQDALTVVVNNDADWIDEISLEDLGEIWSPDTAPELWSDVNSDWPDEPFDLYGPASTSGTYDYFTESVIGETEADQPIRSDFEGTEEDNLIAQGVAGNEYALGYLPFAYYTNNPDSVKALSLSEGGSDPIEPSLEGAQSGNYPLARPLFFYANMNKLQEKPHLQEYIRFYINEADEDYIAEDIGYVPSSQEMVENNLANLEAGIAGDYEFTR</sequence>
<gene>
    <name evidence="6" type="ORF">HLRTI_002540</name>
    <name evidence="5" type="ORF">HTIA_1455</name>
</gene>
<organism evidence="6 7">
    <name type="scientific">Halorhabdus tiamatea SARL4B</name>
    <dbReference type="NCBI Taxonomy" id="1033806"/>
    <lineage>
        <taxon>Archaea</taxon>
        <taxon>Methanobacteriati</taxon>
        <taxon>Methanobacteriota</taxon>
        <taxon>Stenosarchaea group</taxon>
        <taxon>Halobacteria</taxon>
        <taxon>Halobacteriales</taxon>
        <taxon>Haloarculaceae</taxon>
        <taxon>Halorhabdus</taxon>
    </lineage>
</organism>
<dbReference type="GO" id="GO:0042301">
    <property type="term" value="F:phosphate ion binding"/>
    <property type="evidence" value="ECO:0007669"/>
    <property type="project" value="InterPro"/>
</dbReference>
<protein>
    <submittedName>
        <fullName evidence="6">Phosphate ABC transporter periplasmic phosphate-binding domain containing protein</fullName>
    </submittedName>
    <submittedName>
        <fullName evidence="5">Phosphate binding protein</fullName>
    </submittedName>
</protein>
<evidence type="ECO:0000313" key="8">
    <source>
        <dbReference type="Proteomes" id="UP000015381"/>
    </source>
</evidence>
<evidence type="ECO:0000256" key="3">
    <source>
        <dbReference type="SAM" id="MobiDB-lite"/>
    </source>
</evidence>
<dbReference type="HOGENOM" id="CLU_025720_0_0_2"/>
<dbReference type="EMBL" id="AFNT02000032">
    <property type="protein sequence ID" value="ERJ05468.1"/>
    <property type="molecule type" value="Genomic_DNA"/>
</dbReference>
<dbReference type="STRING" id="1033806.HTIA_1455"/>
<evidence type="ECO:0000313" key="5">
    <source>
        <dbReference type="EMBL" id="CCQ33582.1"/>
    </source>
</evidence>
<feature type="region of interest" description="Disordered" evidence="3">
    <location>
        <begin position="28"/>
        <end position="73"/>
    </location>
</feature>
<evidence type="ECO:0000256" key="2">
    <source>
        <dbReference type="ARBA" id="ARBA00022729"/>
    </source>
</evidence>
<feature type="region of interest" description="Disordered" evidence="3">
    <location>
        <begin position="358"/>
        <end position="377"/>
    </location>
</feature>
<dbReference type="PROSITE" id="PS51257">
    <property type="entry name" value="PROKAR_LIPOPROTEIN"/>
    <property type="match status" value="1"/>
</dbReference>
<proteinExistence type="predicted"/>
<dbReference type="SUPFAM" id="SSF53850">
    <property type="entry name" value="Periplasmic binding protein-like II"/>
    <property type="match status" value="2"/>
</dbReference>
<dbReference type="Proteomes" id="UP000015381">
    <property type="component" value="Chromosome I"/>
</dbReference>
<reference evidence="6 7" key="1">
    <citation type="journal article" date="2011" name="J. Bacteriol.">
        <title>Genome sequence of Halorhabdus tiamatea, the first archaeon isolated from a deep-sea anoxic brine lake.</title>
        <authorList>
            <person name="Antunes A."/>
            <person name="Alam I."/>
            <person name="Bajic V.B."/>
            <person name="Stingl U."/>
        </authorList>
    </citation>
    <scope>NUCLEOTIDE SEQUENCE [LARGE SCALE GENOMIC DNA]</scope>
    <source>
        <strain evidence="6 7">SARL4B</strain>
    </source>
</reference>
<reference evidence="5 8" key="3">
    <citation type="journal article" date="2014" name="Environ. Microbiol.">
        <title>Halorhabdus tiamatea: proteogenomics and glycosidase activity measurements identify the first cultivated euryarchaeon from a deep-sea anoxic brine lake as potential polysaccharide degrader.</title>
        <authorList>
            <person name="Werner J."/>
            <person name="Ferrer M."/>
            <person name="Michel G."/>
            <person name="Mann A.J."/>
            <person name="Huang S."/>
            <person name="Juarez S."/>
            <person name="Ciordia S."/>
            <person name="Albar J.P."/>
            <person name="Alcaide M."/>
            <person name="La Cono V."/>
            <person name="Yakimov M.M."/>
            <person name="Antunes A."/>
            <person name="Taborda M."/>
            <person name="Da Costa M.S."/>
            <person name="Amann R.I."/>
            <person name="Gloeckner F.O."/>
            <person name="Golyshina O.V."/>
            <person name="Golyshin P.N."/>
            <person name="Teeling H."/>
        </authorList>
    </citation>
    <scope>NUCLEOTIDE SEQUENCE [LARGE SCALE GENOMIC DNA]</scope>
    <source>
        <strain evidence="8">SARL4B</strain>
        <strain evidence="5">Type strain: SARL4B</strain>
    </source>
</reference>